<dbReference type="GO" id="GO:0051082">
    <property type="term" value="F:unfolded protein binding"/>
    <property type="evidence" value="ECO:0007669"/>
    <property type="project" value="TreeGrafter"/>
</dbReference>
<dbReference type="OrthoDB" id="408631at2759"/>
<name>A0A835YMR8_9STRA</name>
<dbReference type="AlphaFoldDB" id="A0A835YMR8"/>
<proteinExistence type="predicted"/>
<comment type="caution">
    <text evidence="3">The sequence shown here is derived from an EMBL/GenBank/DDBJ whole genome shotgun (WGS) entry which is preliminary data.</text>
</comment>
<feature type="compositionally biased region" description="Low complexity" evidence="2">
    <location>
        <begin position="122"/>
        <end position="132"/>
    </location>
</feature>
<protein>
    <recommendedName>
        <fullName evidence="1">Vacuolar ATPase assembly protein VMA22</fullName>
    </recommendedName>
</protein>
<sequence>MEGQPAQSGLAASTSRRQCSLETSLTLALLEAADELHNAKAELSLCLKQGFFNMTKARLAAGGGAHSAGITVLDTREEFHAAVTVELLDKDPDASPARELRALKLPAGHAFQRAGNDDAPHSSGGSVNGSSSLRQRNHAGSDSSTIAEEAAAASAAGKDSMQLFGGLVPPALRKAKRNFSSALDYVFLAAELTQRVALLYRAVLQCVPPPPPAPLPPASAEQQQQPAAAADGEAALRGADGADVGGSAQQTEAESLAAQLEQVELSADSG</sequence>
<evidence type="ECO:0000256" key="2">
    <source>
        <dbReference type="SAM" id="MobiDB-lite"/>
    </source>
</evidence>
<reference evidence="3" key="1">
    <citation type="submission" date="2021-02" db="EMBL/GenBank/DDBJ databases">
        <title>First Annotated Genome of the Yellow-green Alga Tribonema minus.</title>
        <authorList>
            <person name="Mahan K.M."/>
        </authorList>
    </citation>
    <scope>NUCLEOTIDE SEQUENCE</scope>
    <source>
        <strain evidence="3">UTEX B ZZ1240</strain>
    </source>
</reference>
<evidence type="ECO:0000313" key="3">
    <source>
        <dbReference type="EMBL" id="KAG5177651.1"/>
    </source>
</evidence>
<accession>A0A835YMR8</accession>
<evidence type="ECO:0000256" key="1">
    <source>
        <dbReference type="ARBA" id="ARBA00093634"/>
    </source>
</evidence>
<evidence type="ECO:0000313" key="4">
    <source>
        <dbReference type="Proteomes" id="UP000664859"/>
    </source>
</evidence>
<feature type="compositionally biased region" description="Low complexity" evidence="2">
    <location>
        <begin position="218"/>
        <end position="242"/>
    </location>
</feature>
<dbReference type="Proteomes" id="UP000664859">
    <property type="component" value="Unassembled WGS sequence"/>
</dbReference>
<dbReference type="PANTHER" id="PTHR31996">
    <property type="entry name" value="COILED-COIL DOMAIN-CONTAINING PROTEIN 115"/>
    <property type="match status" value="1"/>
</dbReference>
<feature type="region of interest" description="Disordered" evidence="2">
    <location>
        <begin position="213"/>
        <end position="256"/>
    </location>
</feature>
<dbReference type="EMBL" id="JAFCMP010000523">
    <property type="protein sequence ID" value="KAG5177651.1"/>
    <property type="molecule type" value="Genomic_DNA"/>
</dbReference>
<dbReference type="InterPro" id="IPR040357">
    <property type="entry name" value="Vma22/CCDC115"/>
</dbReference>
<gene>
    <name evidence="3" type="ORF">JKP88DRAFT_226363</name>
</gene>
<feature type="region of interest" description="Disordered" evidence="2">
    <location>
        <begin position="111"/>
        <end position="151"/>
    </location>
</feature>
<organism evidence="3 4">
    <name type="scientific">Tribonema minus</name>
    <dbReference type="NCBI Taxonomy" id="303371"/>
    <lineage>
        <taxon>Eukaryota</taxon>
        <taxon>Sar</taxon>
        <taxon>Stramenopiles</taxon>
        <taxon>Ochrophyta</taxon>
        <taxon>PX clade</taxon>
        <taxon>Xanthophyceae</taxon>
        <taxon>Tribonematales</taxon>
        <taxon>Tribonemataceae</taxon>
        <taxon>Tribonema</taxon>
    </lineage>
</organism>
<dbReference type="GO" id="GO:0070072">
    <property type="term" value="P:vacuolar proton-transporting V-type ATPase complex assembly"/>
    <property type="evidence" value="ECO:0007669"/>
    <property type="project" value="InterPro"/>
</dbReference>
<keyword evidence="4" id="KW-1185">Reference proteome</keyword>
<dbReference type="PANTHER" id="PTHR31996:SF2">
    <property type="entry name" value="COILED-COIL DOMAIN-CONTAINING PROTEIN 115"/>
    <property type="match status" value="1"/>
</dbReference>
<dbReference type="Pfam" id="PF21730">
    <property type="entry name" value="Vma22_CCDC115"/>
    <property type="match status" value="1"/>
</dbReference>